<accession>A0AAV3PA53</accession>
<evidence type="ECO:0008006" key="6">
    <source>
        <dbReference type="Google" id="ProtNLM"/>
    </source>
</evidence>
<dbReference type="AlphaFoldDB" id="A0AAV3PA53"/>
<feature type="region of interest" description="Disordered" evidence="1">
    <location>
        <begin position="199"/>
        <end position="224"/>
    </location>
</feature>
<gene>
    <name evidence="4" type="ORF">LIER_07500</name>
</gene>
<comment type="caution">
    <text evidence="4">The sequence shown here is derived from an EMBL/GenBank/DDBJ whole genome shotgun (WGS) entry which is preliminary data.</text>
</comment>
<dbReference type="InterPro" id="IPR006868">
    <property type="entry name" value="DUF630"/>
</dbReference>
<feature type="compositionally biased region" description="Polar residues" evidence="1">
    <location>
        <begin position="422"/>
        <end position="436"/>
    </location>
</feature>
<reference evidence="4 5" key="1">
    <citation type="submission" date="2024-01" db="EMBL/GenBank/DDBJ databases">
        <title>The complete chloroplast genome sequence of Lithospermum erythrorhizon: insights into the phylogenetic relationship among Boraginaceae species and the maternal lineages of purple gromwells.</title>
        <authorList>
            <person name="Okada T."/>
            <person name="Watanabe K."/>
        </authorList>
    </citation>
    <scope>NUCLEOTIDE SEQUENCE [LARGE SCALE GENOMIC DNA]</scope>
</reference>
<dbReference type="EMBL" id="BAABME010001158">
    <property type="protein sequence ID" value="GAA0147917.1"/>
    <property type="molecule type" value="Genomic_DNA"/>
</dbReference>
<evidence type="ECO:0000259" key="3">
    <source>
        <dbReference type="Pfam" id="PF04783"/>
    </source>
</evidence>
<evidence type="ECO:0000313" key="4">
    <source>
        <dbReference type="EMBL" id="GAA0147917.1"/>
    </source>
</evidence>
<dbReference type="Pfam" id="PF04783">
    <property type="entry name" value="DUF630"/>
    <property type="match status" value="1"/>
</dbReference>
<feature type="domain" description="DUF632" evidence="2">
    <location>
        <begin position="475"/>
        <end position="793"/>
    </location>
</feature>
<name>A0AAV3PA53_LITER</name>
<feature type="compositionally biased region" description="Basic and acidic residues" evidence="1">
    <location>
        <begin position="372"/>
        <end position="381"/>
    </location>
</feature>
<evidence type="ECO:0000313" key="5">
    <source>
        <dbReference type="Proteomes" id="UP001454036"/>
    </source>
</evidence>
<dbReference type="PANTHER" id="PTHR21450:SF2">
    <property type="entry name" value="FAMILY PROTEIN, PUTATIVE (DUF630 AND DUF632)-RELATED"/>
    <property type="match status" value="1"/>
</dbReference>
<protein>
    <recommendedName>
        <fullName evidence="6">Nitrate regulatory gene2 protein-like</fullName>
    </recommendedName>
</protein>
<feature type="region of interest" description="Disordered" evidence="1">
    <location>
        <begin position="63"/>
        <end position="135"/>
    </location>
</feature>
<dbReference type="InterPro" id="IPR006867">
    <property type="entry name" value="DUF632"/>
</dbReference>
<feature type="region of interest" description="Disordered" evidence="1">
    <location>
        <begin position="249"/>
        <end position="436"/>
    </location>
</feature>
<feature type="compositionally biased region" description="Basic and acidic residues" evidence="1">
    <location>
        <begin position="256"/>
        <end position="289"/>
    </location>
</feature>
<sequence length="916" mass="102407">MGCNVSRSEETEVVVRCRERKELIRAAANHRYHLAAAHVSYFRSLKHVGDSLRDFVDQDIASSSSSTTTSLHSLDHAGGGRGLKHHDHHSEEDDDDDDDAHLHLDLSSDEDEDHNVMRGPGQAFPPSDYYGGPFSAPSPYAQQGYWGGGDSYPQWGMPPPNINAYYMKKSSSQIRTVLQQPNPTANGYTTSYFNYPDQNGGVWGAPEAKKPQLPPPPPSPKSSVWDFFNPFDAVESGFYPQSGYGYGSIVSSPDSDEVREREGIPKLEEETESEYQKSTKGSERIKTSSREVSGPSSRSVPIQKSDASSRELPPQWDSEGHIRSSRSNSSHKLDGSSMGFPSHMSSEGSIKDVYMRNTSEGSSKQVPLLKTSEGESSKEMPSHGGQGSAIPVSSHYHDDSSITLSSEEADEITESIHHPTEENNISNPTIVKSMDGQNVNTKGVTFDLDDTSRPDFDSSKLSSLTAISVHGTRDLREVVAEIRDDFEVASSYGKEVALMLEVGKIPYRPSFIKVILSRIMFLVAPSASDLHVQSLQSVKLASKTVKLAESFFADFGEDISMKHYNLSSTLAELYAWEKKLYKEVKEEERLRIIYEKQFKGLKLLDQQGAETGKIDAAQASVRKLQTKLTISIKAINAISSKIHKLRDNKLEPQVSELIHGMTRMWKSMLKCHRKQFQAIMESKVGTLRANTALQRESSVRATRELQRELLSWCSYFGDWISTQKSYVESLNGWLLRCLDYEHEESADGPVPFSPGRLGAPPMFVICHDWNQALEVISESRVVDAMHAFASTLRQMWEKQDEEHRQRMRAEETSKDYKQWIESFQTEKAKVKVGSDKSGVASESGISQLDDLKVDLDTLRKRLGEERAKHKDAIRMVHDAASTSIQGGLVPIFKALENFTCEALKSHEQVRLEMTKQ</sequence>
<feature type="compositionally biased region" description="Low complexity" evidence="1">
    <location>
        <begin position="290"/>
        <end position="301"/>
    </location>
</feature>
<feature type="domain" description="DUF630" evidence="3">
    <location>
        <begin position="1"/>
        <end position="59"/>
    </location>
</feature>
<evidence type="ECO:0000259" key="2">
    <source>
        <dbReference type="Pfam" id="PF04782"/>
    </source>
</evidence>
<dbReference type="Proteomes" id="UP001454036">
    <property type="component" value="Unassembled WGS sequence"/>
</dbReference>
<organism evidence="4 5">
    <name type="scientific">Lithospermum erythrorhizon</name>
    <name type="common">Purple gromwell</name>
    <name type="synonym">Lithospermum officinale var. erythrorhizon</name>
    <dbReference type="NCBI Taxonomy" id="34254"/>
    <lineage>
        <taxon>Eukaryota</taxon>
        <taxon>Viridiplantae</taxon>
        <taxon>Streptophyta</taxon>
        <taxon>Embryophyta</taxon>
        <taxon>Tracheophyta</taxon>
        <taxon>Spermatophyta</taxon>
        <taxon>Magnoliopsida</taxon>
        <taxon>eudicotyledons</taxon>
        <taxon>Gunneridae</taxon>
        <taxon>Pentapetalae</taxon>
        <taxon>asterids</taxon>
        <taxon>lamiids</taxon>
        <taxon>Boraginales</taxon>
        <taxon>Boraginaceae</taxon>
        <taxon>Boraginoideae</taxon>
        <taxon>Lithospermeae</taxon>
        <taxon>Lithospermum</taxon>
    </lineage>
</organism>
<keyword evidence="5" id="KW-1185">Reference proteome</keyword>
<dbReference type="Pfam" id="PF04782">
    <property type="entry name" value="DUF632"/>
    <property type="match status" value="1"/>
</dbReference>
<proteinExistence type="predicted"/>
<evidence type="ECO:0000256" key="1">
    <source>
        <dbReference type="SAM" id="MobiDB-lite"/>
    </source>
</evidence>
<feature type="compositionally biased region" description="Polar residues" evidence="1">
    <location>
        <begin position="356"/>
        <end position="365"/>
    </location>
</feature>
<dbReference type="PANTHER" id="PTHR21450">
    <property type="entry name" value="PROTEIN ALTERED PHOSPHATE STARVATION RESPONSE 1"/>
    <property type="match status" value="1"/>
</dbReference>